<proteinExistence type="predicted"/>
<reference evidence="1" key="1">
    <citation type="submission" date="2021-05" db="EMBL/GenBank/DDBJ databases">
        <authorList>
            <person name="Alioto T."/>
            <person name="Alioto T."/>
            <person name="Gomez Garrido J."/>
        </authorList>
    </citation>
    <scope>NUCLEOTIDE SEQUENCE</scope>
</reference>
<sequence length="119" mass="13806">MIAIANMCSTKVNSEREKKNTLLFGFQVQPIFSVKCKLHLFFYQSSHKNPFLISTLACKKEENYSSAQKRSRKIVDSYLSYSVSGLADDDDDGDATIFKREKETERMCRLWRGERGTKY</sequence>
<protein>
    <submittedName>
        <fullName evidence="1">(northern house mosquito) hypothetical protein</fullName>
    </submittedName>
</protein>
<dbReference type="AlphaFoldDB" id="A0A8D8AYZ6"/>
<name>A0A8D8AYZ6_CULPI</name>
<accession>A0A8D8AYZ6</accession>
<evidence type="ECO:0000313" key="1">
    <source>
        <dbReference type="EMBL" id="CAG6462501.1"/>
    </source>
</evidence>
<dbReference type="EMBL" id="HBUE01045557">
    <property type="protein sequence ID" value="CAG6462501.1"/>
    <property type="molecule type" value="Transcribed_RNA"/>
</dbReference>
<organism evidence="1">
    <name type="scientific">Culex pipiens</name>
    <name type="common">House mosquito</name>
    <dbReference type="NCBI Taxonomy" id="7175"/>
    <lineage>
        <taxon>Eukaryota</taxon>
        <taxon>Metazoa</taxon>
        <taxon>Ecdysozoa</taxon>
        <taxon>Arthropoda</taxon>
        <taxon>Hexapoda</taxon>
        <taxon>Insecta</taxon>
        <taxon>Pterygota</taxon>
        <taxon>Neoptera</taxon>
        <taxon>Endopterygota</taxon>
        <taxon>Diptera</taxon>
        <taxon>Nematocera</taxon>
        <taxon>Culicoidea</taxon>
        <taxon>Culicidae</taxon>
        <taxon>Culicinae</taxon>
        <taxon>Culicini</taxon>
        <taxon>Culex</taxon>
        <taxon>Culex</taxon>
    </lineage>
</organism>